<accession>A0A915AQH8</accession>
<feature type="domain" description="Integrase zinc-binding" evidence="3">
    <location>
        <begin position="207"/>
        <end position="262"/>
    </location>
</feature>
<organism evidence="4 5">
    <name type="scientific">Parascaris univalens</name>
    <name type="common">Nematode worm</name>
    <dbReference type="NCBI Taxonomy" id="6257"/>
    <lineage>
        <taxon>Eukaryota</taxon>
        <taxon>Metazoa</taxon>
        <taxon>Ecdysozoa</taxon>
        <taxon>Nematoda</taxon>
        <taxon>Chromadorea</taxon>
        <taxon>Rhabditida</taxon>
        <taxon>Spirurina</taxon>
        <taxon>Ascaridomorpha</taxon>
        <taxon>Ascaridoidea</taxon>
        <taxon>Ascarididae</taxon>
        <taxon>Parascaris</taxon>
    </lineage>
</organism>
<evidence type="ECO:0000256" key="1">
    <source>
        <dbReference type="SAM" id="MobiDB-lite"/>
    </source>
</evidence>
<dbReference type="InterPro" id="IPR012337">
    <property type="entry name" value="RNaseH-like_sf"/>
</dbReference>
<evidence type="ECO:0000256" key="2">
    <source>
        <dbReference type="SAM" id="Phobius"/>
    </source>
</evidence>
<evidence type="ECO:0000259" key="3">
    <source>
        <dbReference type="Pfam" id="PF17921"/>
    </source>
</evidence>
<dbReference type="SUPFAM" id="SSF53098">
    <property type="entry name" value="Ribonuclease H-like"/>
    <property type="match status" value="1"/>
</dbReference>
<evidence type="ECO:0000313" key="5">
    <source>
        <dbReference type="WBParaSite" id="PgR013_g113_t01"/>
    </source>
</evidence>
<dbReference type="Pfam" id="PF05380">
    <property type="entry name" value="Peptidase_A17"/>
    <property type="match status" value="1"/>
</dbReference>
<dbReference type="InterPro" id="IPR008042">
    <property type="entry name" value="Retrotrans_Pao"/>
</dbReference>
<dbReference type="PANTHER" id="PTHR47331">
    <property type="entry name" value="PHD-TYPE DOMAIN-CONTAINING PROTEIN"/>
    <property type="match status" value="1"/>
</dbReference>
<proteinExistence type="predicted"/>
<dbReference type="InterPro" id="IPR041588">
    <property type="entry name" value="Integrase_H2C2"/>
</dbReference>
<feature type="region of interest" description="Disordered" evidence="1">
    <location>
        <begin position="425"/>
        <end position="444"/>
    </location>
</feature>
<name>A0A915AQH8_PARUN</name>
<reference evidence="5" key="1">
    <citation type="submission" date="2022-11" db="UniProtKB">
        <authorList>
            <consortium name="WormBaseParasite"/>
        </authorList>
    </citation>
    <scope>IDENTIFICATION</scope>
</reference>
<dbReference type="AlphaFoldDB" id="A0A915AQH8"/>
<dbReference type="WBParaSite" id="PgR013_g113_t01">
    <property type="protein sequence ID" value="PgR013_g113_t01"/>
    <property type="gene ID" value="PgR013_g113"/>
</dbReference>
<protein>
    <submittedName>
        <fullName evidence="5">Integrase zinc-binding domain-containing protein</fullName>
    </submittedName>
</protein>
<dbReference type="Proteomes" id="UP000887569">
    <property type="component" value="Unplaced"/>
</dbReference>
<keyword evidence="2" id="KW-1133">Transmembrane helix</keyword>
<dbReference type="Pfam" id="PF17921">
    <property type="entry name" value="Integrase_H2C2"/>
    <property type="match status" value="1"/>
</dbReference>
<keyword evidence="4" id="KW-1185">Reference proteome</keyword>
<feature type="transmembrane region" description="Helical" evidence="2">
    <location>
        <begin position="450"/>
        <end position="470"/>
    </location>
</feature>
<sequence>MSKNRVAPIRGITTPRLELMAALIGSRLLNFVKGQLKYTGSTFIWSDSQATLHWIATATTVESPKFAEALHSFDYVDSGNNPADLATRGLTIAELRQCSQCTLNKLKRTTIQVLRATKRMLRSTQIRLKRTLWGTVELEGPATADELDWAELILTIQEQTKISEELERNTDANLYKDEQGIMRCLGRLEQAALPEETVHPIILPKSSALTRLIVLARHKESGRAGVSQTLADVRKRYWIPQGRATVKRILRRHCMTCRRWNAKPFKLPAFPPLPKERTWAMRAFQNVGLDYMGPITVRDLTGPCKRWIALFTCPATRAIHLEVTENLSAEQFLHVLRRFIVRNGYPTSVVLDNAPRSSWTARKLGKVEKLHKNHGGKIKAVDVKMPNGHVLKRPVSMLYPLEVSEEERETLPTTKSKEFVKHLADKNLQAEETEEEEESRAKAKTTRTRYAHALSTVLVIFVTFALTSGAPTNLQFHDLLEHIRVINDPYTQLAFLIMRADAAWYTAKWATQKRNVALTSNDISLMKILVKLRTVLVEYPDQQDNQPKILCWQALRSAEAG</sequence>
<evidence type="ECO:0000313" key="4">
    <source>
        <dbReference type="Proteomes" id="UP000887569"/>
    </source>
</evidence>
<keyword evidence="2" id="KW-0812">Transmembrane</keyword>
<dbReference type="InterPro" id="IPR036397">
    <property type="entry name" value="RNaseH_sf"/>
</dbReference>
<dbReference type="PANTHER" id="PTHR47331:SF1">
    <property type="entry name" value="GAG-LIKE PROTEIN"/>
    <property type="match status" value="1"/>
</dbReference>
<dbReference type="Gene3D" id="3.30.420.10">
    <property type="entry name" value="Ribonuclease H-like superfamily/Ribonuclease H"/>
    <property type="match status" value="1"/>
</dbReference>
<keyword evidence="2" id="KW-0472">Membrane</keyword>
<dbReference type="GO" id="GO:0003676">
    <property type="term" value="F:nucleic acid binding"/>
    <property type="evidence" value="ECO:0007669"/>
    <property type="project" value="InterPro"/>
</dbReference>
<dbReference type="Gene3D" id="1.10.340.70">
    <property type="match status" value="1"/>
</dbReference>